<dbReference type="EMBL" id="CM056809">
    <property type="protein sequence ID" value="KAJ8649353.1"/>
    <property type="molecule type" value="Genomic_DNA"/>
</dbReference>
<name>A0ACC2MV07_PERAE</name>
<dbReference type="Proteomes" id="UP001234297">
    <property type="component" value="Chromosome 1"/>
</dbReference>
<evidence type="ECO:0000313" key="1">
    <source>
        <dbReference type="EMBL" id="KAJ8649353.1"/>
    </source>
</evidence>
<keyword evidence="2" id="KW-1185">Reference proteome</keyword>
<comment type="caution">
    <text evidence="1">The sequence shown here is derived from an EMBL/GenBank/DDBJ whole genome shotgun (WGS) entry which is preliminary data.</text>
</comment>
<gene>
    <name evidence="1" type="ORF">MRB53_002376</name>
</gene>
<protein>
    <submittedName>
        <fullName evidence="1">Uncharacterized protein</fullName>
    </submittedName>
</protein>
<sequence>MKPGEPVYRSPLDKPLSELTEEDISQLTREDCRKYLKDKGMRRPSWNKSQAIQQVISLKTLLESRPDSGDAAAVIRQKIAAPEPENPPHIDPAPADESASDRSKDALQQSSGSGEAQAPCHTPAAGKGPFPLDSSISPRRAAASEGSFGQLTIFYDGKVNVYEGVPPDKARMIMQLAGSPNNNGCLPCDVTTTASTASPLSRTMPSCVRMGAAASSPPLPVVTSSTNVQAQQQGKTGQYSQEGIEEGKVSRESEGPASRKACLQRYLEKRKDRVRFKHKKKIGGSSSSSLEMYINQQARTQSSNAQLKTYPRISVSLWTSMMTDLKMGFKTSLRLLGRDPTRLKKGRRSSIKDLLLTKQMKVATAL</sequence>
<evidence type="ECO:0000313" key="2">
    <source>
        <dbReference type="Proteomes" id="UP001234297"/>
    </source>
</evidence>
<organism evidence="1 2">
    <name type="scientific">Persea americana</name>
    <name type="common">Avocado</name>
    <dbReference type="NCBI Taxonomy" id="3435"/>
    <lineage>
        <taxon>Eukaryota</taxon>
        <taxon>Viridiplantae</taxon>
        <taxon>Streptophyta</taxon>
        <taxon>Embryophyta</taxon>
        <taxon>Tracheophyta</taxon>
        <taxon>Spermatophyta</taxon>
        <taxon>Magnoliopsida</taxon>
        <taxon>Magnoliidae</taxon>
        <taxon>Laurales</taxon>
        <taxon>Lauraceae</taxon>
        <taxon>Persea</taxon>
    </lineage>
</organism>
<reference evidence="1 2" key="1">
    <citation type="journal article" date="2022" name="Hortic Res">
        <title>A haplotype resolved chromosomal level avocado genome allows analysis of novel avocado genes.</title>
        <authorList>
            <person name="Nath O."/>
            <person name="Fletcher S.J."/>
            <person name="Hayward A."/>
            <person name="Shaw L.M."/>
            <person name="Masouleh A.K."/>
            <person name="Furtado A."/>
            <person name="Henry R.J."/>
            <person name="Mitter N."/>
        </authorList>
    </citation>
    <scope>NUCLEOTIDE SEQUENCE [LARGE SCALE GENOMIC DNA]</scope>
    <source>
        <strain evidence="2">cv. Hass</strain>
    </source>
</reference>
<accession>A0ACC2MV07</accession>
<proteinExistence type="predicted"/>